<protein>
    <recommendedName>
        <fullName evidence="6">DUF3857 domain-containing protein</fullName>
    </recommendedName>
</protein>
<evidence type="ECO:0000259" key="2">
    <source>
        <dbReference type="Pfam" id="PF01841"/>
    </source>
</evidence>
<keyword evidence="1" id="KW-0732">Signal</keyword>
<feature type="chain" id="PRO_5015628575" description="DUF3857 domain-containing protein" evidence="1">
    <location>
        <begin position="20"/>
        <end position="648"/>
    </location>
</feature>
<feature type="domain" description="DUF3857" evidence="3">
    <location>
        <begin position="68"/>
        <end position="179"/>
    </location>
</feature>
<dbReference type="Gene3D" id="2.60.40.3140">
    <property type="match status" value="1"/>
</dbReference>
<evidence type="ECO:0000256" key="1">
    <source>
        <dbReference type="SAM" id="SignalP"/>
    </source>
</evidence>
<sequence>MKKPFVFIILFVLTFSVSAQDILKFGKENIDEVREEFYPLDSTAKAVYLYKYRNSYYQYFTGSGFQLVTEIHEKIKIYDQDALEYATQVVSLYNSRGSYERISDLKGYTYNWEPTGLKKEKLGKESIFKEEASDNRTRIRFTLPNAKAGSVLEYKYKVTSPFYYSIDEFVFQEDIPTKKVIAILNILEWFRYNQMQRGVAYLKPTITPVYNNTLETNANKIVYELDNIPALVEEDYVSNMDNYRLGMKFEIASVQIPGQTFTNYAKSWDDVVKTISKADRFGSELKRDRYFRDELPGIIANAASPMDKMNTILAYVKQKVKWDEGYGVFCAKGVRQAYEEGSGNSGEINLMLVAMLRAAGLNAQPVLLSTRSNGVPLFPTLDGLNFVIAAAEVDGKEYLMDATDPFSTPNILPVRDLNWIGQKMNSTGGTEMVPLTPSIKAVETTMVNATLSDAGELEGSCNSRFTGHYAYLLRKEYLGGTEDSYLEELEKDNGEIEIDDFAIKQVEDLSKPLSQSYSFYKENVLETISGKKYLNPLLFLTTSNNPFTADTREYAVELGFPQQDRYMVNVELPAGYLVESLPAPVRMALPEGGGSFQYSVSQVGQKIQLQCNFSLDKAVYAPSFYPMLKEFFNQMIVKNQEKIVLVKA</sequence>
<name>A0A2S7T880_9FLAO</name>
<evidence type="ECO:0000313" key="4">
    <source>
        <dbReference type="EMBL" id="PQJ15717.1"/>
    </source>
</evidence>
<keyword evidence="5" id="KW-1185">Reference proteome</keyword>
<evidence type="ECO:0008006" key="6">
    <source>
        <dbReference type="Google" id="ProtNLM"/>
    </source>
</evidence>
<proteinExistence type="predicted"/>
<accession>A0A2S7T880</accession>
<dbReference type="RefSeq" id="WP_181044187.1">
    <property type="nucleotide sequence ID" value="NZ_MQVX01000001.1"/>
</dbReference>
<dbReference type="InterPro" id="IPR002931">
    <property type="entry name" value="Transglutaminase-like"/>
</dbReference>
<feature type="signal peptide" evidence="1">
    <location>
        <begin position="1"/>
        <end position="19"/>
    </location>
</feature>
<dbReference type="Pfam" id="PF01841">
    <property type="entry name" value="Transglut_core"/>
    <property type="match status" value="1"/>
</dbReference>
<evidence type="ECO:0000313" key="5">
    <source>
        <dbReference type="Proteomes" id="UP000239366"/>
    </source>
</evidence>
<organism evidence="4 5">
    <name type="scientific">Aureicoccus marinus</name>
    <dbReference type="NCBI Taxonomy" id="754435"/>
    <lineage>
        <taxon>Bacteria</taxon>
        <taxon>Pseudomonadati</taxon>
        <taxon>Bacteroidota</taxon>
        <taxon>Flavobacteriia</taxon>
        <taxon>Flavobacteriales</taxon>
        <taxon>Flavobacteriaceae</taxon>
        <taxon>Aureicoccus</taxon>
    </lineage>
</organism>
<dbReference type="Proteomes" id="UP000239366">
    <property type="component" value="Unassembled WGS sequence"/>
</dbReference>
<evidence type="ECO:0000259" key="3">
    <source>
        <dbReference type="Pfam" id="PF12969"/>
    </source>
</evidence>
<feature type="domain" description="Transglutaminase-like" evidence="2">
    <location>
        <begin position="298"/>
        <end position="370"/>
    </location>
</feature>
<dbReference type="Gene3D" id="2.60.120.1130">
    <property type="match status" value="1"/>
</dbReference>
<dbReference type="AlphaFoldDB" id="A0A2S7T880"/>
<gene>
    <name evidence="4" type="ORF">BST99_08225</name>
</gene>
<dbReference type="Gene3D" id="3.10.620.30">
    <property type="match status" value="1"/>
</dbReference>
<dbReference type="Pfam" id="PF12969">
    <property type="entry name" value="DUF3857"/>
    <property type="match status" value="1"/>
</dbReference>
<dbReference type="InterPro" id="IPR024618">
    <property type="entry name" value="DUF3857"/>
</dbReference>
<comment type="caution">
    <text evidence="4">The sequence shown here is derived from an EMBL/GenBank/DDBJ whole genome shotgun (WGS) entry which is preliminary data.</text>
</comment>
<dbReference type="EMBL" id="MQVX01000001">
    <property type="protein sequence ID" value="PQJ15717.1"/>
    <property type="molecule type" value="Genomic_DNA"/>
</dbReference>
<reference evidence="5" key="1">
    <citation type="submission" date="2016-11" db="EMBL/GenBank/DDBJ databases">
        <title>Trade-off between light-utilization and light-protection in marine flavobacteria.</title>
        <authorList>
            <person name="Kumagai Y."/>
            <person name="Yoshizawa S."/>
            <person name="Kogure K."/>
        </authorList>
    </citation>
    <scope>NUCLEOTIDE SEQUENCE [LARGE SCALE GENOMIC DNA]</scope>
    <source>
        <strain evidence="5">SG-18</strain>
    </source>
</reference>